<dbReference type="Proteomes" id="UP000552954">
    <property type="component" value="Unassembled WGS sequence"/>
</dbReference>
<evidence type="ECO:0000256" key="3">
    <source>
        <dbReference type="ARBA" id="ARBA00023014"/>
    </source>
</evidence>
<reference evidence="6 7" key="2">
    <citation type="submission" date="2020-06" db="EMBL/GenBank/DDBJ databases">
        <title>Ramlibacter rhizophilus sp. nov., isolated from rhizosphere soil of national flower Mugunghwa from South Korea.</title>
        <authorList>
            <person name="Zheng-Fei Y."/>
            <person name="Huan T."/>
        </authorList>
    </citation>
    <scope>NUCLEOTIDE SEQUENCE [LARGE SCALE GENOMIC DNA]</scope>
    <source>
        <strain evidence="6 7">B156</strain>
    </source>
</reference>
<keyword evidence="3" id="KW-0411">Iron-sulfur</keyword>
<proteinExistence type="predicted"/>
<dbReference type="EMBL" id="JABFCS010000001">
    <property type="protein sequence ID" value="NNU42780.1"/>
    <property type="molecule type" value="Genomic_DNA"/>
</dbReference>
<comment type="caution">
    <text evidence="6">The sequence shown here is derived from an EMBL/GenBank/DDBJ whole genome shotgun (WGS) entry which is preliminary data.</text>
</comment>
<evidence type="ECO:0000259" key="5">
    <source>
        <dbReference type="PROSITE" id="PS51379"/>
    </source>
</evidence>
<feature type="compositionally biased region" description="Low complexity" evidence="4">
    <location>
        <begin position="217"/>
        <end position="229"/>
    </location>
</feature>
<accession>A0A849K589</accession>
<dbReference type="PROSITE" id="PS00198">
    <property type="entry name" value="4FE4S_FER_1"/>
    <property type="match status" value="1"/>
</dbReference>
<keyword evidence="2" id="KW-0408">Iron</keyword>
<gene>
    <name evidence="6" type="ORF">HK415_05755</name>
</gene>
<reference evidence="6 7" key="1">
    <citation type="submission" date="2020-05" db="EMBL/GenBank/DDBJ databases">
        <authorList>
            <person name="Khan S.A."/>
            <person name="Jeon C.O."/>
            <person name="Chun B.H."/>
        </authorList>
    </citation>
    <scope>NUCLEOTIDE SEQUENCE [LARGE SCALE GENOMIC DNA]</scope>
    <source>
        <strain evidence="6 7">B156</strain>
    </source>
</reference>
<sequence length="321" mass="33125">MAPSRTADARSTRSAPVAVRASRCLHARLNASSCRACADACPTGALGMDAQGPVMREGCTGCGRCQAACPTGALAARGFEGLHVRGDAAVPRVIACLHGAEVQEAGTLRVPCLGGIADAQLLQLCVATPDHAVVLLDRGTCAGCDSGGAQHPAAATVQRVAGWLREAGIAEDRLPRLRRRMARTAAASIDPMQSQGRARRGFLDAIVRPADAPPAVPADDQSTPASRPSAPSPPWPRSTAAAWRRSCCIAWRSVRTARACASAPAPARRARSCVTAMSGRAWPVSPSTLPTASPAATAPRPARSRRCACGPARVPQEAGRC</sequence>
<protein>
    <submittedName>
        <fullName evidence="6">4Fe-4S binding protein</fullName>
    </submittedName>
</protein>
<dbReference type="GO" id="GO:0046872">
    <property type="term" value="F:metal ion binding"/>
    <property type="evidence" value="ECO:0007669"/>
    <property type="project" value="UniProtKB-KW"/>
</dbReference>
<feature type="domain" description="4Fe-4S ferredoxin-type" evidence="5">
    <location>
        <begin position="50"/>
        <end position="79"/>
    </location>
</feature>
<dbReference type="InterPro" id="IPR017900">
    <property type="entry name" value="4Fe4S_Fe_S_CS"/>
</dbReference>
<dbReference type="GO" id="GO:0051536">
    <property type="term" value="F:iron-sulfur cluster binding"/>
    <property type="evidence" value="ECO:0007669"/>
    <property type="project" value="UniProtKB-KW"/>
</dbReference>
<dbReference type="InterPro" id="IPR017896">
    <property type="entry name" value="4Fe4S_Fe-S-bd"/>
</dbReference>
<dbReference type="Gene3D" id="3.30.70.20">
    <property type="match status" value="1"/>
</dbReference>
<keyword evidence="7" id="KW-1185">Reference proteome</keyword>
<evidence type="ECO:0000313" key="7">
    <source>
        <dbReference type="Proteomes" id="UP000552954"/>
    </source>
</evidence>
<evidence type="ECO:0000256" key="1">
    <source>
        <dbReference type="ARBA" id="ARBA00022723"/>
    </source>
</evidence>
<name>A0A849K589_9BURK</name>
<evidence type="ECO:0000256" key="2">
    <source>
        <dbReference type="ARBA" id="ARBA00023004"/>
    </source>
</evidence>
<evidence type="ECO:0000256" key="4">
    <source>
        <dbReference type="SAM" id="MobiDB-lite"/>
    </source>
</evidence>
<evidence type="ECO:0000313" key="6">
    <source>
        <dbReference type="EMBL" id="NNU42780.1"/>
    </source>
</evidence>
<organism evidence="6 7">
    <name type="scientific">Ramlibacter montanisoli</name>
    <dbReference type="NCBI Taxonomy" id="2732512"/>
    <lineage>
        <taxon>Bacteria</taxon>
        <taxon>Pseudomonadati</taxon>
        <taxon>Pseudomonadota</taxon>
        <taxon>Betaproteobacteria</taxon>
        <taxon>Burkholderiales</taxon>
        <taxon>Comamonadaceae</taxon>
        <taxon>Ramlibacter</taxon>
    </lineage>
</organism>
<dbReference type="Pfam" id="PF12838">
    <property type="entry name" value="Fer4_7"/>
    <property type="match status" value="1"/>
</dbReference>
<dbReference type="PROSITE" id="PS51379">
    <property type="entry name" value="4FE4S_FER_2"/>
    <property type="match status" value="1"/>
</dbReference>
<feature type="region of interest" description="Disordered" evidence="4">
    <location>
        <begin position="210"/>
        <end position="238"/>
    </location>
</feature>
<dbReference type="SUPFAM" id="SSF54862">
    <property type="entry name" value="4Fe-4S ferredoxins"/>
    <property type="match status" value="1"/>
</dbReference>
<dbReference type="AlphaFoldDB" id="A0A849K589"/>
<keyword evidence="1" id="KW-0479">Metal-binding</keyword>